<dbReference type="Proteomes" id="UP000003744">
    <property type="component" value="Unassembled WGS sequence"/>
</dbReference>
<keyword evidence="4" id="KW-0546">Nucleotide metabolism</keyword>
<dbReference type="eggNOG" id="COG0756">
    <property type="taxonomic scope" value="Bacteria"/>
</dbReference>
<reference evidence="7 8" key="1">
    <citation type="submission" date="2009-01" db="EMBL/GenBank/DDBJ databases">
        <authorList>
            <person name="Qin X."/>
            <person name="Bachman B."/>
            <person name="Battles P."/>
            <person name="Bell A."/>
            <person name="Bess C."/>
            <person name="Bickham C."/>
            <person name="Chaboub L."/>
            <person name="Chen D."/>
            <person name="Coyle M."/>
            <person name="Deiros D.R."/>
            <person name="Dinh H."/>
            <person name="Forbes L."/>
            <person name="Fowler G."/>
            <person name="Francisco L."/>
            <person name="Fu Q."/>
            <person name="Gubbala S."/>
            <person name="Hale W."/>
            <person name="Han Y."/>
            <person name="Hemphill L."/>
            <person name="Highlander S.K."/>
            <person name="Hirani K."/>
            <person name="Hogues M."/>
            <person name="Jackson L."/>
            <person name="Jakkamsetti A."/>
            <person name="Javaid M."/>
            <person name="Jiang H."/>
            <person name="Korchina V."/>
            <person name="Kovar C."/>
            <person name="Lara F."/>
            <person name="Lee S."/>
            <person name="Mata R."/>
            <person name="Mathew T."/>
            <person name="Moen C."/>
            <person name="Morales K."/>
            <person name="Munidasa M."/>
            <person name="Nazareth L."/>
            <person name="Ngo R."/>
            <person name="Nguyen L."/>
            <person name="Okwuonu G."/>
            <person name="Ongeri F."/>
            <person name="Patil S."/>
            <person name="Petrosino J."/>
            <person name="Pham C."/>
            <person name="Pham P."/>
            <person name="Pu L.-L."/>
            <person name="Puazo M."/>
            <person name="Raj R."/>
            <person name="Reid J."/>
            <person name="Rouhana J."/>
            <person name="Saada N."/>
            <person name="Shang Y."/>
            <person name="Simmons D."/>
            <person name="Thornton R."/>
            <person name="Warren J."/>
            <person name="Weissenberger G."/>
            <person name="Zhang J."/>
            <person name="Zhang L."/>
            <person name="Zhou C."/>
            <person name="Zhu D."/>
            <person name="Muzny D."/>
            <person name="Worley K."/>
            <person name="Gibbs R."/>
        </authorList>
    </citation>
    <scope>NUCLEOTIDE SEQUENCE [LARGE SCALE GENOMIC DNA]</scope>
    <source>
        <strain evidence="7 8">ATCC 35098</strain>
    </source>
</reference>
<feature type="domain" description="dUTPase-like" evidence="6">
    <location>
        <begin position="12"/>
        <end position="143"/>
    </location>
</feature>
<dbReference type="InterPro" id="IPR036157">
    <property type="entry name" value="dUTPase-like_sf"/>
</dbReference>
<proteinExistence type="inferred from homology"/>
<evidence type="ECO:0000313" key="7">
    <source>
        <dbReference type="EMBL" id="EEI83667.1"/>
    </source>
</evidence>
<dbReference type="Pfam" id="PF00692">
    <property type="entry name" value="dUTPase"/>
    <property type="match status" value="1"/>
</dbReference>
<name>C2CFL9_9FIRM</name>
<comment type="similarity">
    <text evidence="1">Belongs to the dUTPase family.</text>
</comment>
<evidence type="ECO:0000313" key="8">
    <source>
        <dbReference type="Proteomes" id="UP000003744"/>
    </source>
</evidence>
<dbReference type="GO" id="GO:0004170">
    <property type="term" value="F:dUTP diphosphatase activity"/>
    <property type="evidence" value="ECO:0007669"/>
    <property type="project" value="UniProtKB-EC"/>
</dbReference>
<dbReference type="InterPro" id="IPR008181">
    <property type="entry name" value="dUTPase"/>
</dbReference>
<dbReference type="HOGENOM" id="CLU_068508_1_1_9"/>
<evidence type="ECO:0000256" key="5">
    <source>
        <dbReference type="ARBA" id="ARBA00047686"/>
    </source>
</evidence>
<dbReference type="NCBIfam" id="TIGR00576">
    <property type="entry name" value="dut"/>
    <property type="match status" value="1"/>
</dbReference>
<dbReference type="AlphaFoldDB" id="C2CFL9"/>
<dbReference type="EC" id="3.6.1.23" evidence="2"/>
<evidence type="ECO:0000256" key="2">
    <source>
        <dbReference type="ARBA" id="ARBA00012379"/>
    </source>
</evidence>
<dbReference type="GO" id="GO:0006226">
    <property type="term" value="P:dUMP biosynthetic process"/>
    <property type="evidence" value="ECO:0007669"/>
    <property type="project" value="InterPro"/>
</dbReference>
<dbReference type="CDD" id="cd07557">
    <property type="entry name" value="trimeric_dUTPase"/>
    <property type="match status" value="1"/>
</dbReference>
<dbReference type="NCBIfam" id="NF001862">
    <property type="entry name" value="PRK00601.1"/>
    <property type="match status" value="1"/>
</dbReference>
<sequence length="144" mass="15962">MNNKKLKMIVESKIPSYGTAHAAGLDLYSYTDKDIIVKAGETVKVHTGVRVEIPEGYFGGVYPRSSTGVKKQLMLSNTIGVIDSDYRGEIMVFFYNYGKETQVIKNGDRLAQLIIQPYQRCDIELVDNLNDSARGEDGFGSTGQ</sequence>
<dbReference type="PANTHER" id="PTHR11241:SF0">
    <property type="entry name" value="DEOXYURIDINE 5'-TRIPHOSPHATE NUCLEOTIDOHYDROLASE"/>
    <property type="match status" value="1"/>
</dbReference>
<evidence type="ECO:0000256" key="1">
    <source>
        <dbReference type="ARBA" id="ARBA00006581"/>
    </source>
</evidence>
<comment type="caution">
    <text evidence="7">The sequence shown here is derived from an EMBL/GenBank/DDBJ whole genome shotgun (WGS) entry which is preliminary data.</text>
</comment>
<accession>C2CFL9</accession>
<dbReference type="SUPFAM" id="SSF51283">
    <property type="entry name" value="dUTPase-like"/>
    <property type="match status" value="1"/>
</dbReference>
<comment type="catalytic activity">
    <reaction evidence="5">
        <text>dUTP + H2O = dUMP + diphosphate + H(+)</text>
        <dbReference type="Rhea" id="RHEA:10248"/>
        <dbReference type="ChEBI" id="CHEBI:15377"/>
        <dbReference type="ChEBI" id="CHEBI:15378"/>
        <dbReference type="ChEBI" id="CHEBI:33019"/>
        <dbReference type="ChEBI" id="CHEBI:61555"/>
        <dbReference type="ChEBI" id="CHEBI:246422"/>
        <dbReference type="EC" id="3.6.1.23"/>
    </reaction>
</comment>
<dbReference type="InterPro" id="IPR029054">
    <property type="entry name" value="dUTPase-like"/>
</dbReference>
<protein>
    <recommendedName>
        <fullName evidence="2">dUTP diphosphatase</fullName>
        <ecNumber evidence="2">3.6.1.23</ecNumber>
    </recommendedName>
</protein>
<dbReference type="InterPro" id="IPR033704">
    <property type="entry name" value="dUTPase_trimeric"/>
</dbReference>
<evidence type="ECO:0000256" key="4">
    <source>
        <dbReference type="ARBA" id="ARBA00023080"/>
    </source>
</evidence>
<evidence type="ECO:0000259" key="6">
    <source>
        <dbReference type="Pfam" id="PF00692"/>
    </source>
</evidence>
<dbReference type="EMBL" id="ACGC01000012">
    <property type="protein sequence ID" value="EEI83667.1"/>
    <property type="molecule type" value="Genomic_DNA"/>
</dbReference>
<dbReference type="GO" id="GO:0046081">
    <property type="term" value="P:dUTP catabolic process"/>
    <property type="evidence" value="ECO:0007669"/>
    <property type="project" value="InterPro"/>
</dbReference>
<evidence type="ECO:0000256" key="3">
    <source>
        <dbReference type="ARBA" id="ARBA00022801"/>
    </source>
</evidence>
<dbReference type="GO" id="GO:0000287">
    <property type="term" value="F:magnesium ion binding"/>
    <property type="evidence" value="ECO:0007669"/>
    <property type="project" value="InterPro"/>
</dbReference>
<keyword evidence="3 7" id="KW-0378">Hydrolase</keyword>
<dbReference type="Gene3D" id="2.70.40.10">
    <property type="match status" value="1"/>
</dbReference>
<organism evidence="7 8">
    <name type="scientific">Anaerococcus tetradius ATCC 35098</name>
    <dbReference type="NCBI Taxonomy" id="525255"/>
    <lineage>
        <taxon>Bacteria</taxon>
        <taxon>Bacillati</taxon>
        <taxon>Bacillota</taxon>
        <taxon>Tissierellia</taxon>
        <taxon>Tissierellales</taxon>
        <taxon>Peptoniphilaceae</taxon>
        <taxon>Anaerococcus</taxon>
    </lineage>
</organism>
<gene>
    <name evidence="7" type="primary">dut</name>
    <name evidence="7" type="ORF">HMPREF0077_0279</name>
</gene>
<dbReference type="RefSeq" id="WP_004835975.1">
    <property type="nucleotide sequence ID" value="NZ_GG666295.1"/>
</dbReference>
<dbReference type="PANTHER" id="PTHR11241">
    <property type="entry name" value="DEOXYURIDINE 5'-TRIPHOSPHATE NUCLEOTIDOHYDROLASE"/>
    <property type="match status" value="1"/>
</dbReference>